<protein>
    <submittedName>
        <fullName evidence="2">Uncharacterized protein</fullName>
    </submittedName>
</protein>
<evidence type="ECO:0000256" key="1">
    <source>
        <dbReference type="SAM" id="MobiDB-lite"/>
    </source>
</evidence>
<evidence type="ECO:0000313" key="3">
    <source>
        <dbReference type="Proteomes" id="UP001055101"/>
    </source>
</evidence>
<feature type="region of interest" description="Disordered" evidence="1">
    <location>
        <begin position="1"/>
        <end position="52"/>
    </location>
</feature>
<dbReference type="InterPro" id="IPR010985">
    <property type="entry name" value="Ribbon_hlx_hlx"/>
</dbReference>
<reference evidence="2" key="2">
    <citation type="submission" date="2021-08" db="EMBL/GenBank/DDBJ databases">
        <authorList>
            <person name="Tani A."/>
            <person name="Ola A."/>
            <person name="Ogura Y."/>
            <person name="Katsura K."/>
            <person name="Hayashi T."/>
        </authorList>
    </citation>
    <scope>NUCLEOTIDE SEQUENCE</scope>
    <source>
        <strain evidence="2">DSM 23674</strain>
    </source>
</reference>
<dbReference type="InterPro" id="IPR013321">
    <property type="entry name" value="Arc_rbn_hlx_hlx"/>
</dbReference>
<dbReference type="Proteomes" id="UP001055101">
    <property type="component" value="Unassembled WGS sequence"/>
</dbReference>
<accession>A0ABQ4TSE3</accession>
<dbReference type="SUPFAM" id="SSF47598">
    <property type="entry name" value="Ribbon-helix-helix"/>
    <property type="match status" value="1"/>
</dbReference>
<dbReference type="Gene3D" id="1.10.1220.10">
    <property type="entry name" value="Met repressor-like"/>
    <property type="match status" value="1"/>
</dbReference>
<reference evidence="2" key="1">
    <citation type="journal article" date="2021" name="Front. Microbiol.">
        <title>Comprehensive Comparative Genomics and Phenotyping of Methylobacterium Species.</title>
        <authorList>
            <person name="Alessa O."/>
            <person name="Ogura Y."/>
            <person name="Fujitani Y."/>
            <person name="Takami H."/>
            <person name="Hayashi T."/>
            <person name="Sahin N."/>
            <person name="Tani A."/>
        </authorList>
    </citation>
    <scope>NUCLEOTIDE SEQUENCE</scope>
    <source>
        <strain evidence="2">DSM 23674</strain>
    </source>
</reference>
<comment type="caution">
    <text evidence="2">The sequence shown here is derived from an EMBL/GenBank/DDBJ whole genome shotgun (WGS) entry which is preliminary data.</text>
</comment>
<dbReference type="RefSeq" id="WP_238232664.1">
    <property type="nucleotide sequence ID" value="NZ_BPRA01000021.1"/>
</dbReference>
<feature type="compositionally biased region" description="Polar residues" evidence="1">
    <location>
        <begin position="1"/>
        <end position="15"/>
    </location>
</feature>
<sequence length="96" mass="10571">MTAQNKRPTLDSLTSRFAKKEGAPAAAPASAPVAETKTAEASNPAQVGKKDDRVQILTRVDAPTRKKLRMIALEQDRTVQDICEEAIRDFVVRHSR</sequence>
<organism evidence="2 3">
    <name type="scientific">Methylobacterium thuringiense</name>
    <dbReference type="NCBI Taxonomy" id="1003091"/>
    <lineage>
        <taxon>Bacteria</taxon>
        <taxon>Pseudomonadati</taxon>
        <taxon>Pseudomonadota</taxon>
        <taxon>Alphaproteobacteria</taxon>
        <taxon>Hyphomicrobiales</taxon>
        <taxon>Methylobacteriaceae</taxon>
        <taxon>Methylobacterium</taxon>
    </lineage>
</organism>
<proteinExistence type="predicted"/>
<name>A0ABQ4TSE3_9HYPH</name>
<dbReference type="EMBL" id="BPRA01000021">
    <property type="protein sequence ID" value="GJE57319.1"/>
    <property type="molecule type" value="Genomic_DNA"/>
</dbReference>
<evidence type="ECO:0000313" key="2">
    <source>
        <dbReference type="EMBL" id="GJE57319.1"/>
    </source>
</evidence>
<gene>
    <name evidence="2" type="ORF">EKPJFOCH_3833</name>
</gene>
<keyword evidence="3" id="KW-1185">Reference proteome</keyword>
<feature type="compositionally biased region" description="Low complexity" evidence="1">
    <location>
        <begin position="23"/>
        <end position="34"/>
    </location>
</feature>